<gene>
    <name evidence="1" type="ORF">U9M48_040583</name>
</gene>
<name>A0AAQ3USN9_PASNO</name>
<sequence>MSWPSIPAPPFSFRSSLLLSPTALVQISVLAPALRSSSLCGSLGSRQLLETVTATRCSCWTKAEDLLLLGILSRQQIVSLRCLNDSRRPLVPVEREMHGDREQFTIRAHT</sequence>
<accession>A0AAQ3USN9</accession>
<keyword evidence="2" id="KW-1185">Reference proteome</keyword>
<evidence type="ECO:0000313" key="1">
    <source>
        <dbReference type="EMBL" id="WVZ94719.1"/>
    </source>
</evidence>
<dbReference type="Proteomes" id="UP001341281">
    <property type="component" value="Chromosome 09"/>
</dbReference>
<proteinExistence type="predicted"/>
<protein>
    <submittedName>
        <fullName evidence="1">Uncharacterized protein</fullName>
    </submittedName>
</protein>
<dbReference type="EMBL" id="CP144753">
    <property type="protein sequence ID" value="WVZ94719.1"/>
    <property type="molecule type" value="Genomic_DNA"/>
</dbReference>
<evidence type="ECO:0000313" key="2">
    <source>
        <dbReference type="Proteomes" id="UP001341281"/>
    </source>
</evidence>
<reference evidence="1 2" key="1">
    <citation type="submission" date="2024-02" db="EMBL/GenBank/DDBJ databases">
        <title>High-quality chromosome-scale genome assembly of Pensacola bahiagrass (Paspalum notatum Flugge var. saurae).</title>
        <authorList>
            <person name="Vega J.M."/>
            <person name="Podio M."/>
            <person name="Orjuela J."/>
            <person name="Siena L.A."/>
            <person name="Pessino S.C."/>
            <person name="Combes M.C."/>
            <person name="Mariac C."/>
            <person name="Albertini E."/>
            <person name="Pupilli F."/>
            <person name="Ortiz J.P.A."/>
            <person name="Leblanc O."/>
        </authorList>
    </citation>
    <scope>NUCLEOTIDE SEQUENCE [LARGE SCALE GENOMIC DNA]</scope>
    <source>
        <strain evidence="1">R1</strain>
        <tissue evidence="1">Leaf</tissue>
    </source>
</reference>
<organism evidence="1 2">
    <name type="scientific">Paspalum notatum var. saurae</name>
    <dbReference type="NCBI Taxonomy" id="547442"/>
    <lineage>
        <taxon>Eukaryota</taxon>
        <taxon>Viridiplantae</taxon>
        <taxon>Streptophyta</taxon>
        <taxon>Embryophyta</taxon>
        <taxon>Tracheophyta</taxon>
        <taxon>Spermatophyta</taxon>
        <taxon>Magnoliopsida</taxon>
        <taxon>Liliopsida</taxon>
        <taxon>Poales</taxon>
        <taxon>Poaceae</taxon>
        <taxon>PACMAD clade</taxon>
        <taxon>Panicoideae</taxon>
        <taxon>Andropogonodae</taxon>
        <taxon>Paspaleae</taxon>
        <taxon>Paspalinae</taxon>
        <taxon>Paspalum</taxon>
    </lineage>
</organism>
<dbReference type="AlphaFoldDB" id="A0AAQ3USN9"/>